<dbReference type="AlphaFoldDB" id="A0A7R9Q2F5"/>
<evidence type="ECO:0000256" key="4">
    <source>
        <dbReference type="ARBA" id="ARBA00022840"/>
    </source>
</evidence>
<dbReference type="PANTHER" id="PTHR24223">
    <property type="entry name" value="ATP-BINDING CASSETTE SUB-FAMILY C"/>
    <property type="match status" value="1"/>
</dbReference>
<dbReference type="GO" id="GO:0005524">
    <property type="term" value="F:ATP binding"/>
    <property type="evidence" value="ECO:0007669"/>
    <property type="project" value="UniProtKB-KW"/>
</dbReference>
<evidence type="ECO:0000313" key="6">
    <source>
        <dbReference type="Proteomes" id="UP000759131"/>
    </source>
</evidence>
<comment type="subcellular location">
    <subcellularLocation>
        <location evidence="1">Endomembrane system</location>
        <topology evidence="1">Multi-pass membrane protein</topology>
    </subcellularLocation>
</comment>
<dbReference type="InterPro" id="IPR027417">
    <property type="entry name" value="P-loop_NTPase"/>
</dbReference>
<dbReference type="PANTHER" id="PTHR24223:SF443">
    <property type="entry name" value="MULTIDRUG-RESISTANCE LIKE PROTEIN 1, ISOFORM I"/>
    <property type="match status" value="1"/>
</dbReference>
<name>A0A7R9Q2F5_9ACAR</name>
<dbReference type="EMBL" id="OC860841">
    <property type="protein sequence ID" value="CAD7628946.1"/>
    <property type="molecule type" value="Genomic_DNA"/>
</dbReference>
<dbReference type="Gene3D" id="3.40.50.300">
    <property type="entry name" value="P-loop containing nucleotide triphosphate hydrolases"/>
    <property type="match status" value="1"/>
</dbReference>
<feature type="non-terminal residue" evidence="5">
    <location>
        <position position="538"/>
    </location>
</feature>
<evidence type="ECO:0000256" key="2">
    <source>
        <dbReference type="ARBA" id="ARBA00022737"/>
    </source>
</evidence>
<accession>A0A7R9Q2F5</accession>
<keyword evidence="2" id="KW-0677">Repeat</keyword>
<evidence type="ECO:0000313" key="5">
    <source>
        <dbReference type="EMBL" id="CAD7628946.1"/>
    </source>
</evidence>
<feature type="non-terminal residue" evidence="5">
    <location>
        <position position="1"/>
    </location>
</feature>
<keyword evidence="3" id="KW-0547">Nucleotide-binding</keyword>
<dbReference type="EMBL" id="CAJPIZ010006266">
    <property type="protein sequence ID" value="CAG2109376.1"/>
    <property type="molecule type" value="Genomic_DNA"/>
</dbReference>
<dbReference type="SUPFAM" id="SSF52540">
    <property type="entry name" value="P-loop containing nucleoside triphosphate hydrolases"/>
    <property type="match status" value="1"/>
</dbReference>
<dbReference type="InterPro" id="IPR050173">
    <property type="entry name" value="ABC_transporter_C-like"/>
</dbReference>
<sequence>QAFADCTVLTIAHRLNTILDSNRVLVLNDGRIAEFDSPENLLSDEKSIFYSLAKETGIKSREDCHHSSAGRLTIAFVDALVGSHQIYQTIGVEELLYGCGRVVETGAAATIDFPSLAILTHSLFCFVGRIAGHRLNRIVPQDLLSGRHFPWIHQRFGDQTYLRQSGGRSRGSAVTAEHTLAYDGYEWQAIETPVDLIPNAFADNESKLLAALNPKGIIPIRMPDLMVAPQECEPMRFGVAEGQQIDGHFHRMVASVHVIAEEYVARVLQLIQPAVHPKGALDVIQVFDVAVNVAEEITRRPDRHERRLGVQTIADPLTESGCDGSHVSVQLMANRLSVLSSDSRDEILSAEFPHSFQYSARRVVHSVRLFADKDSVSGGRHFHSNGSRNDTQVLASLQLIFNATAKTGHSFATIKSTHSLVTIEETQSGRTRYEEVVSTGRTPIELCQSHRWLRNDDIVVAANDRPLKHFAIVIFNPNASVYCSDSAVNLIPVANPHELIGRHFRYNLIHRFQRLILSFVSSNLLSANGFNSFSLKRR</sequence>
<keyword evidence="4" id="KW-0067">ATP-binding</keyword>
<dbReference type="OrthoDB" id="6500128at2759"/>
<dbReference type="GO" id="GO:0042626">
    <property type="term" value="F:ATPase-coupled transmembrane transporter activity"/>
    <property type="evidence" value="ECO:0007669"/>
    <property type="project" value="TreeGrafter"/>
</dbReference>
<reference evidence="5" key="1">
    <citation type="submission" date="2020-11" db="EMBL/GenBank/DDBJ databases">
        <authorList>
            <person name="Tran Van P."/>
        </authorList>
    </citation>
    <scope>NUCLEOTIDE SEQUENCE</scope>
</reference>
<protein>
    <submittedName>
        <fullName evidence="5">Uncharacterized protein</fullName>
    </submittedName>
</protein>
<dbReference type="GO" id="GO:0012505">
    <property type="term" value="C:endomembrane system"/>
    <property type="evidence" value="ECO:0007669"/>
    <property type="project" value="UniProtKB-SubCell"/>
</dbReference>
<organism evidence="5">
    <name type="scientific">Medioppia subpectinata</name>
    <dbReference type="NCBI Taxonomy" id="1979941"/>
    <lineage>
        <taxon>Eukaryota</taxon>
        <taxon>Metazoa</taxon>
        <taxon>Ecdysozoa</taxon>
        <taxon>Arthropoda</taxon>
        <taxon>Chelicerata</taxon>
        <taxon>Arachnida</taxon>
        <taxon>Acari</taxon>
        <taxon>Acariformes</taxon>
        <taxon>Sarcoptiformes</taxon>
        <taxon>Oribatida</taxon>
        <taxon>Brachypylina</taxon>
        <taxon>Oppioidea</taxon>
        <taxon>Oppiidae</taxon>
        <taxon>Medioppia</taxon>
    </lineage>
</organism>
<gene>
    <name evidence="5" type="ORF">OSB1V03_LOCUS9364</name>
</gene>
<keyword evidence="6" id="KW-1185">Reference proteome</keyword>
<dbReference type="GO" id="GO:0016020">
    <property type="term" value="C:membrane"/>
    <property type="evidence" value="ECO:0007669"/>
    <property type="project" value="TreeGrafter"/>
</dbReference>
<evidence type="ECO:0000256" key="1">
    <source>
        <dbReference type="ARBA" id="ARBA00004127"/>
    </source>
</evidence>
<proteinExistence type="predicted"/>
<evidence type="ECO:0000256" key="3">
    <source>
        <dbReference type="ARBA" id="ARBA00022741"/>
    </source>
</evidence>
<dbReference type="Proteomes" id="UP000759131">
    <property type="component" value="Unassembled WGS sequence"/>
</dbReference>